<evidence type="ECO:0000256" key="2">
    <source>
        <dbReference type="ARBA" id="ARBA00005417"/>
    </source>
</evidence>
<gene>
    <name evidence="12" type="ORF">SAMN02745117_01402</name>
</gene>
<name>A0A1M4Z726_9BURK</name>
<dbReference type="STRING" id="1122156.SAMN02745117_01402"/>
<dbReference type="PROSITE" id="PS50893">
    <property type="entry name" value="ABC_TRANSPORTER_2"/>
    <property type="match status" value="1"/>
</dbReference>
<dbReference type="InterPro" id="IPR003593">
    <property type="entry name" value="AAA+_ATPase"/>
</dbReference>
<keyword evidence="13" id="KW-1185">Reference proteome</keyword>
<evidence type="ECO:0000313" key="13">
    <source>
        <dbReference type="Proteomes" id="UP000184327"/>
    </source>
</evidence>
<keyword evidence="4" id="KW-1003">Cell membrane</keyword>
<dbReference type="AlphaFoldDB" id="A0A1M4Z726"/>
<sequence length="253" mass="28168">MIQAQAVSKQYGNAVVVDNVSLTIPRGGFTSIIGPNGAGKSTMLSIISRLLPMSSGTVTIDGLDVTRTPSDVLARKMAILRQDNTMSLRLTVRDLVAFGRFPHSQGRLTPADVAKIEESLAYLNLQELGHRYLDEISGGQRQRAFVAMVMCQDTDYVLLDEPLNNLDMHHAVAMMQLLRRLVDDHGKTVVVVVHDINFASTYSDHIIAMRQGKLAYQGTPDELITETVLQDLYQMTLKVHTIEGQRICVYYRH</sequence>
<dbReference type="GO" id="GO:0005886">
    <property type="term" value="C:plasma membrane"/>
    <property type="evidence" value="ECO:0007669"/>
    <property type="project" value="UniProtKB-SubCell"/>
</dbReference>
<dbReference type="FunFam" id="3.40.50.300:FF:000134">
    <property type="entry name" value="Iron-enterobactin ABC transporter ATP-binding protein"/>
    <property type="match status" value="1"/>
</dbReference>
<feature type="domain" description="ABC transporter" evidence="11">
    <location>
        <begin position="2"/>
        <end position="236"/>
    </location>
</feature>
<dbReference type="SUPFAM" id="SSF52540">
    <property type="entry name" value="P-loop containing nucleoside triphosphate hydrolases"/>
    <property type="match status" value="1"/>
</dbReference>
<organism evidence="12 13">
    <name type="scientific">Lampropedia hyalina DSM 16112</name>
    <dbReference type="NCBI Taxonomy" id="1122156"/>
    <lineage>
        <taxon>Bacteria</taxon>
        <taxon>Pseudomonadati</taxon>
        <taxon>Pseudomonadota</taxon>
        <taxon>Betaproteobacteria</taxon>
        <taxon>Burkholderiales</taxon>
        <taxon>Comamonadaceae</taxon>
        <taxon>Lampropedia</taxon>
    </lineage>
</organism>
<dbReference type="Pfam" id="PF00005">
    <property type="entry name" value="ABC_tran"/>
    <property type="match status" value="1"/>
</dbReference>
<evidence type="ECO:0000256" key="6">
    <source>
        <dbReference type="ARBA" id="ARBA00022741"/>
    </source>
</evidence>
<proteinExistence type="inferred from homology"/>
<dbReference type="SMART" id="SM00382">
    <property type="entry name" value="AAA"/>
    <property type="match status" value="1"/>
</dbReference>
<keyword evidence="6" id="KW-0547">Nucleotide-binding</keyword>
<dbReference type="OrthoDB" id="5296765at2"/>
<dbReference type="InterPro" id="IPR003439">
    <property type="entry name" value="ABC_transporter-like_ATP-bd"/>
</dbReference>
<keyword evidence="7 12" id="KW-0067">ATP-binding</keyword>
<dbReference type="EMBL" id="FQUZ01000013">
    <property type="protein sequence ID" value="SHF13758.1"/>
    <property type="molecule type" value="Genomic_DNA"/>
</dbReference>
<reference evidence="12 13" key="1">
    <citation type="submission" date="2016-11" db="EMBL/GenBank/DDBJ databases">
        <authorList>
            <person name="Jaros S."/>
            <person name="Januszkiewicz K."/>
            <person name="Wedrychowicz H."/>
        </authorList>
    </citation>
    <scope>NUCLEOTIDE SEQUENCE [LARGE SCALE GENOMIC DNA]</scope>
    <source>
        <strain evidence="12 13">DSM 16112</strain>
    </source>
</reference>
<dbReference type="InterPro" id="IPR027417">
    <property type="entry name" value="P-loop_NTPase"/>
</dbReference>
<dbReference type="PROSITE" id="PS00211">
    <property type="entry name" value="ABC_TRANSPORTER_1"/>
    <property type="match status" value="1"/>
</dbReference>
<evidence type="ECO:0000259" key="11">
    <source>
        <dbReference type="PROSITE" id="PS50893"/>
    </source>
</evidence>
<dbReference type="GO" id="GO:0016887">
    <property type="term" value="F:ATP hydrolysis activity"/>
    <property type="evidence" value="ECO:0007669"/>
    <property type="project" value="InterPro"/>
</dbReference>
<evidence type="ECO:0000256" key="4">
    <source>
        <dbReference type="ARBA" id="ARBA00022475"/>
    </source>
</evidence>
<evidence type="ECO:0000256" key="10">
    <source>
        <dbReference type="ARBA" id="ARBA00023136"/>
    </source>
</evidence>
<dbReference type="GO" id="GO:0005524">
    <property type="term" value="F:ATP binding"/>
    <property type="evidence" value="ECO:0007669"/>
    <property type="project" value="UniProtKB-KW"/>
</dbReference>
<keyword evidence="3" id="KW-0813">Transport</keyword>
<dbReference type="RefSeq" id="WP_073355982.1">
    <property type="nucleotide sequence ID" value="NZ_FQUZ01000013.1"/>
</dbReference>
<dbReference type="Proteomes" id="UP000184327">
    <property type="component" value="Unassembled WGS sequence"/>
</dbReference>
<evidence type="ECO:0000256" key="9">
    <source>
        <dbReference type="ARBA" id="ARBA00023065"/>
    </source>
</evidence>
<dbReference type="GO" id="GO:0006826">
    <property type="term" value="P:iron ion transport"/>
    <property type="evidence" value="ECO:0007669"/>
    <property type="project" value="UniProtKB-KW"/>
</dbReference>
<keyword evidence="5" id="KW-0410">Iron transport</keyword>
<dbReference type="PANTHER" id="PTHR42771">
    <property type="entry name" value="IRON(3+)-HYDROXAMATE IMPORT ATP-BINDING PROTEIN FHUC"/>
    <property type="match status" value="1"/>
</dbReference>
<evidence type="ECO:0000256" key="8">
    <source>
        <dbReference type="ARBA" id="ARBA00023004"/>
    </source>
</evidence>
<evidence type="ECO:0000256" key="1">
    <source>
        <dbReference type="ARBA" id="ARBA00004202"/>
    </source>
</evidence>
<comment type="similarity">
    <text evidence="2">Belongs to the ABC transporter superfamily.</text>
</comment>
<accession>A0A1M4Z726</accession>
<dbReference type="PANTHER" id="PTHR42771:SF3">
    <property type="entry name" value="PETROBACTIN IMPORT ATP-BINDING PROTEIN YCLP"/>
    <property type="match status" value="1"/>
</dbReference>
<dbReference type="CDD" id="cd03214">
    <property type="entry name" value="ABC_Iron-Siderophores_B12_Hemin"/>
    <property type="match status" value="1"/>
</dbReference>
<protein>
    <submittedName>
        <fullName evidence="12">Iron complex transport system ATP-binding protein</fullName>
    </submittedName>
</protein>
<comment type="subcellular location">
    <subcellularLocation>
        <location evidence="1">Cell membrane</location>
        <topology evidence="1">Peripheral membrane protein</topology>
    </subcellularLocation>
</comment>
<dbReference type="Gene3D" id="3.40.50.300">
    <property type="entry name" value="P-loop containing nucleotide triphosphate hydrolases"/>
    <property type="match status" value="1"/>
</dbReference>
<evidence type="ECO:0000256" key="7">
    <source>
        <dbReference type="ARBA" id="ARBA00022840"/>
    </source>
</evidence>
<dbReference type="InterPro" id="IPR051535">
    <property type="entry name" value="Siderophore_ABC-ATPase"/>
</dbReference>
<keyword evidence="10" id="KW-0472">Membrane</keyword>
<evidence type="ECO:0000256" key="5">
    <source>
        <dbReference type="ARBA" id="ARBA00022496"/>
    </source>
</evidence>
<keyword evidence="8" id="KW-0408">Iron</keyword>
<evidence type="ECO:0000313" key="12">
    <source>
        <dbReference type="EMBL" id="SHF13758.1"/>
    </source>
</evidence>
<evidence type="ECO:0000256" key="3">
    <source>
        <dbReference type="ARBA" id="ARBA00022448"/>
    </source>
</evidence>
<keyword evidence="9" id="KW-0406">Ion transport</keyword>
<dbReference type="InterPro" id="IPR017871">
    <property type="entry name" value="ABC_transporter-like_CS"/>
</dbReference>